<comment type="subunit">
    <text evidence="1">Component of the mitochondrial small ribosomal subunit.</text>
</comment>
<evidence type="ECO:0000256" key="2">
    <source>
        <dbReference type="SAM" id="MobiDB-lite"/>
    </source>
</evidence>
<dbReference type="EMBL" id="JAULSV010000003">
    <property type="protein sequence ID" value="KAK0649173.1"/>
    <property type="molecule type" value="Genomic_DNA"/>
</dbReference>
<dbReference type="GO" id="GO:0003735">
    <property type="term" value="F:structural constituent of ribosome"/>
    <property type="evidence" value="ECO:0007669"/>
    <property type="project" value="InterPro"/>
</dbReference>
<feature type="compositionally biased region" description="Polar residues" evidence="2">
    <location>
        <begin position="72"/>
        <end position="94"/>
    </location>
</feature>
<gene>
    <name evidence="3" type="ORF">B0T16DRAFT_324288</name>
</gene>
<dbReference type="GO" id="GO:0032543">
    <property type="term" value="P:mitochondrial translation"/>
    <property type="evidence" value="ECO:0007669"/>
    <property type="project" value="InterPro"/>
</dbReference>
<dbReference type="AlphaFoldDB" id="A0AA39YAX1"/>
<dbReference type="PANTHER" id="PTHR28066:SF1">
    <property type="entry name" value="SMALL RIBOSOMAL SUBUNIT PROTEIN MS37"/>
    <property type="match status" value="1"/>
</dbReference>
<dbReference type="PANTHER" id="PTHR28066">
    <property type="entry name" value="37S RIBOSOMAL PROTEIN MRP10, MITOCHONDRIAL"/>
    <property type="match status" value="1"/>
</dbReference>
<sequence length="94" mass="10407">MSYTSRNPMRLPPLKVLRVKTPNKIEPNPCHLVMNHVLACWASAGFNTAGCANVEAALRACMDKPPAPPTPKNNINYHLNRLSSRLTQKGTKNK</sequence>
<evidence type="ECO:0000256" key="1">
    <source>
        <dbReference type="PIRNR" id="PIRNR037706"/>
    </source>
</evidence>
<keyword evidence="1" id="KW-0496">Mitochondrion</keyword>
<dbReference type="PIRSF" id="PIRSF037706">
    <property type="entry name" value="MRP10"/>
    <property type="match status" value="1"/>
</dbReference>
<evidence type="ECO:0000313" key="4">
    <source>
        <dbReference type="Proteomes" id="UP001174936"/>
    </source>
</evidence>
<comment type="subcellular location">
    <subcellularLocation>
        <location evidence="1">Mitochondrion</location>
    </subcellularLocation>
</comment>
<dbReference type="Proteomes" id="UP001174936">
    <property type="component" value="Unassembled WGS sequence"/>
</dbReference>
<keyword evidence="4" id="KW-1185">Reference proteome</keyword>
<reference evidence="3" key="1">
    <citation type="submission" date="2023-06" db="EMBL/GenBank/DDBJ databases">
        <title>Genome-scale phylogeny and comparative genomics of the fungal order Sordariales.</title>
        <authorList>
            <consortium name="Lawrence Berkeley National Laboratory"/>
            <person name="Hensen N."/>
            <person name="Bonometti L."/>
            <person name="Westerberg I."/>
            <person name="Brannstrom I.O."/>
            <person name="Guillou S."/>
            <person name="Cros-Aarteil S."/>
            <person name="Calhoun S."/>
            <person name="Haridas S."/>
            <person name="Kuo A."/>
            <person name="Mondo S."/>
            <person name="Pangilinan J."/>
            <person name="Riley R."/>
            <person name="Labutti K."/>
            <person name="Andreopoulos B."/>
            <person name="Lipzen A."/>
            <person name="Chen C."/>
            <person name="Yanf M."/>
            <person name="Daum C."/>
            <person name="Ng V."/>
            <person name="Clum A."/>
            <person name="Steindorff A."/>
            <person name="Ohm R."/>
            <person name="Martin F."/>
            <person name="Silar P."/>
            <person name="Natvig D."/>
            <person name="Lalanne C."/>
            <person name="Gautier V."/>
            <person name="Ament-Velasquez S.L."/>
            <person name="Kruys A."/>
            <person name="Hutchinson M.I."/>
            <person name="Powell A.J."/>
            <person name="Barry K."/>
            <person name="Miller A.N."/>
            <person name="Grigoriev I.V."/>
            <person name="Debuchy R."/>
            <person name="Gladieux P."/>
            <person name="Thoren M.H."/>
            <person name="Johannesson H."/>
        </authorList>
    </citation>
    <scope>NUCLEOTIDE SEQUENCE</scope>
    <source>
        <strain evidence="3">SMH2532-1</strain>
    </source>
</reference>
<dbReference type="InterPro" id="IPR017264">
    <property type="entry name" value="Ribosomal_mS37_fun"/>
</dbReference>
<comment type="function">
    <text evidence="1">Component of the mitochondrial ribosome (mitoribosome), a dedicated translation machinery responsible for the synthesis of mitochondrial genome-encoded proteins, including at least some of the essential transmembrane subunits of the mitochondrial respiratory chain. The mitoribosomes are attached to the mitochondrial inner membrane and translation products are cotranslationally integrated into the membrane.</text>
</comment>
<comment type="caution">
    <text evidence="3">The sequence shown here is derived from an EMBL/GenBank/DDBJ whole genome shotgun (WGS) entry which is preliminary data.</text>
</comment>
<feature type="region of interest" description="Disordered" evidence="2">
    <location>
        <begin position="65"/>
        <end position="94"/>
    </location>
</feature>
<accession>A0AA39YAX1</accession>
<keyword evidence="1" id="KW-0689">Ribosomal protein</keyword>
<keyword evidence="1" id="KW-0687">Ribonucleoprotein</keyword>
<evidence type="ECO:0000313" key="3">
    <source>
        <dbReference type="EMBL" id="KAK0649173.1"/>
    </source>
</evidence>
<protein>
    <recommendedName>
        <fullName evidence="1">Small ribosomal subunit protein mS37</fullName>
    </recommendedName>
</protein>
<organism evidence="3 4">
    <name type="scientific">Cercophora newfieldiana</name>
    <dbReference type="NCBI Taxonomy" id="92897"/>
    <lineage>
        <taxon>Eukaryota</taxon>
        <taxon>Fungi</taxon>
        <taxon>Dikarya</taxon>
        <taxon>Ascomycota</taxon>
        <taxon>Pezizomycotina</taxon>
        <taxon>Sordariomycetes</taxon>
        <taxon>Sordariomycetidae</taxon>
        <taxon>Sordariales</taxon>
        <taxon>Lasiosphaeriaceae</taxon>
        <taxon>Cercophora</taxon>
    </lineage>
</organism>
<name>A0AA39YAX1_9PEZI</name>
<comment type="similarity">
    <text evidence="1">Belongs to the mitochondrion-specific ribosomal protein mS37 family.</text>
</comment>
<dbReference type="GO" id="GO:0005763">
    <property type="term" value="C:mitochondrial small ribosomal subunit"/>
    <property type="evidence" value="ECO:0007669"/>
    <property type="project" value="TreeGrafter"/>
</dbReference>
<proteinExistence type="inferred from homology"/>